<protein>
    <submittedName>
        <fullName evidence="1">Uncharacterized protein</fullName>
    </submittedName>
</protein>
<evidence type="ECO:0000313" key="2">
    <source>
        <dbReference type="Proteomes" id="UP001160334"/>
    </source>
</evidence>
<organism evidence="1 2">
    <name type="scientific">Prescottella agglutinans</name>
    <dbReference type="NCBI Taxonomy" id="1644129"/>
    <lineage>
        <taxon>Bacteria</taxon>
        <taxon>Bacillati</taxon>
        <taxon>Actinomycetota</taxon>
        <taxon>Actinomycetes</taxon>
        <taxon>Mycobacteriales</taxon>
        <taxon>Nocardiaceae</taxon>
        <taxon>Prescottella</taxon>
    </lineage>
</organism>
<comment type="caution">
    <text evidence="1">The sequence shown here is derived from an EMBL/GenBank/DDBJ whole genome shotgun (WGS) entry which is preliminary data.</text>
</comment>
<accession>A0ABT6M4Y0</accession>
<keyword evidence="2" id="KW-1185">Reference proteome</keyword>
<gene>
    <name evidence="1" type="ORF">M2280_000565</name>
</gene>
<proteinExistence type="predicted"/>
<sequence length="110" mass="12180">MSSSDFEAVDRKSNRVATRDMEALRIIGQCRCERLHRTHVEFVRCAIPGAVPTTLSAGEIVVLTRCGDTPRFSLFRSIDLAARLLDKLNAWGCSSPDGCRGHHDIAVVIR</sequence>
<dbReference type="Proteomes" id="UP001160334">
    <property type="component" value="Unassembled WGS sequence"/>
</dbReference>
<dbReference type="EMBL" id="JARXVC010000001">
    <property type="protein sequence ID" value="MDH6279360.1"/>
    <property type="molecule type" value="Genomic_DNA"/>
</dbReference>
<evidence type="ECO:0000313" key="1">
    <source>
        <dbReference type="EMBL" id="MDH6279360.1"/>
    </source>
</evidence>
<name>A0ABT6M4Y0_9NOCA</name>
<dbReference type="RefSeq" id="WP_280758728.1">
    <property type="nucleotide sequence ID" value="NZ_JARXVC010000001.1"/>
</dbReference>
<reference evidence="1 2" key="1">
    <citation type="submission" date="2023-04" db="EMBL/GenBank/DDBJ databases">
        <title>Forest soil microbial communities from Buena Vista Peninsula, Colon Province, Panama.</title>
        <authorList>
            <person name="Bouskill N."/>
        </authorList>
    </citation>
    <scope>NUCLEOTIDE SEQUENCE [LARGE SCALE GENOMIC DNA]</scope>
    <source>
        <strain evidence="1 2">CFH S0262</strain>
    </source>
</reference>